<dbReference type="EMBL" id="CP026993">
    <property type="protein sequence ID" value="QLH02349.1"/>
    <property type="molecule type" value="Genomic_DNA"/>
</dbReference>
<evidence type="ECO:0000313" key="1">
    <source>
        <dbReference type="EMBL" id="QLH02349.1"/>
    </source>
</evidence>
<dbReference type="KEGG" id="ncl:C5F47_01595"/>
<name>A0A7D5M2M6_9ARCH</name>
<proteinExistence type="predicted"/>
<dbReference type="AlphaFoldDB" id="A0A7D5M2M6"/>
<evidence type="ECO:0008006" key="3">
    <source>
        <dbReference type="Google" id="ProtNLM"/>
    </source>
</evidence>
<reference evidence="1 2" key="1">
    <citation type="submission" date="2018-02" db="EMBL/GenBank/DDBJ databases">
        <title>Complete genome of Nitrosopumilus cobalaminigenes HCA1.</title>
        <authorList>
            <person name="Qin W."/>
            <person name="Zheng Y."/>
            <person name="Stahl D.A."/>
        </authorList>
    </citation>
    <scope>NUCLEOTIDE SEQUENCE [LARGE SCALE GENOMIC DNA]</scope>
    <source>
        <strain evidence="1 2">HCA1</strain>
    </source>
</reference>
<dbReference type="Proteomes" id="UP000509771">
    <property type="component" value="Chromosome"/>
</dbReference>
<organism evidence="1 2">
    <name type="scientific">Nitrosopumilus cobalaminigenes</name>
    <dbReference type="NCBI Taxonomy" id="1470066"/>
    <lineage>
        <taxon>Archaea</taxon>
        <taxon>Nitrososphaerota</taxon>
        <taxon>Nitrososphaeria</taxon>
        <taxon>Nitrosopumilales</taxon>
        <taxon>Nitrosopumilaceae</taxon>
        <taxon>Nitrosopumilus</taxon>
    </lineage>
</organism>
<dbReference type="RefSeq" id="WP_179361177.1">
    <property type="nucleotide sequence ID" value="NZ_CP026993.1"/>
</dbReference>
<sequence>MEIKENFPIVLFDNQCYLCMKFASAINFFARGKIAMVGHYSEFGEKIRNDILDESALEMFWFINKKRACGGRAALLPLIKSILSTKTKKSSMSKINDGCEYDCKTVKAVFVRSASLITNSKTIDL</sequence>
<protein>
    <recommendedName>
        <fullName evidence="3">DUF393 domain-containing protein</fullName>
    </recommendedName>
</protein>
<accession>A0A7D5M2M6</accession>
<dbReference type="GeneID" id="56058668"/>
<dbReference type="OrthoDB" id="6714at2157"/>
<keyword evidence="2" id="KW-1185">Reference proteome</keyword>
<evidence type="ECO:0000313" key="2">
    <source>
        <dbReference type="Proteomes" id="UP000509771"/>
    </source>
</evidence>
<gene>
    <name evidence="1" type="ORF">C5F47_01595</name>
</gene>